<accession>J9G2Y2</accession>
<feature type="non-terminal residue" evidence="2">
    <location>
        <position position="1"/>
    </location>
</feature>
<dbReference type="Pfam" id="PF07675">
    <property type="entry name" value="Cleaved_Adhesin"/>
    <property type="match status" value="1"/>
</dbReference>
<comment type="caution">
    <text evidence="2">The sequence shown here is derived from an EMBL/GenBank/DDBJ whole genome shotgun (WGS) entry which is preliminary data.</text>
</comment>
<dbReference type="Gene3D" id="2.60.120.200">
    <property type="match status" value="1"/>
</dbReference>
<organism evidence="2">
    <name type="scientific">gut metagenome</name>
    <dbReference type="NCBI Taxonomy" id="749906"/>
    <lineage>
        <taxon>unclassified sequences</taxon>
        <taxon>metagenomes</taxon>
        <taxon>organismal metagenomes</taxon>
    </lineage>
</organism>
<gene>
    <name evidence="2" type="ORF">EVA_10357</name>
</gene>
<sequence>SRAIGVLESDTLTLSFHAGVNLGENATLKAKLIYDDDMFDTDNTTSETTVRIRRSPYSPVSDLKATVSGDYGTVKLSWSRPSMPQPEVVTEDFENYAAFDPELGEWTLIDGDKGLAGGFFQNYSYPGQYLPLAFFAFNPDMITDAFPVVMKNPGLTPKSGTQFAGAPYANSVAGMPIAADNWLITPELSGKAQTIKFYAFNVTVVDEWGNVLPYNETFDVLSSKTGTKTGDFKLIDTYKADGTNAISEEANWKEITVNVEEGTKFLAIHHKSDANNSFLFGIDDVTFEKGVVGAKDQITKYYIYRDAKRVGEVSGTQTTFDDHGVNTGDHVYNVTALYKSDANEENESSFSNDATL</sequence>
<dbReference type="InterPro" id="IPR011628">
    <property type="entry name" value="Cleaved_adhesin"/>
</dbReference>
<name>J9G2Y2_9ZZZZ</name>
<dbReference type="Gene3D" id="2.60.40.10">
    <property type="entry name" value="Immunoglobulins"/>
    <property type="match status" value="1"/>
</dbReference>
<dbReference type="InterPro" id="IPR013783">
    <property type="entry name" value="Ig-like_fold"/>
</dbReference>
<feature type="domain" description="Cleaved adhesin" evidence="1">
    <location>
        <begin position="158"/>
        <end position="286"/>
    </location>
</feature>
<proteinExistence type="predicted"/>
<reference evidence="2" key="1">
    <citation type="journal article" date="2012" name="PLoS ONE">
        <title>Gene sets for utilization of primary and secondary nutrition supplies in the distal gut of endangered iberian lynx.</title>
        <authorList>
            <person name="Alcaide M."/>
            <person name="Messina E."/>
            <person name="Richter M."/>
            <person name="Bargiela R."/>
            <person name="Peplies J."/>
            <person name="Huws S.A."/>
            <person name="Newbold C.J."/>
            <person name="Golyshin P.N."/>
            <person name="Simon M.A."/>
            <person name="Lopez G."/>
            <person name="Yakimov M.M."/>
            <person name="Ferrer M."/>
        </authorList>
    </citation>
    <scope>NUCLEOTIDE SEQUENCE</scope>
</reference>
<dbReference type="NCBIfam" id="NF038128">
    <property type="entry name" value="choice_anch_J"/>
    <property type="match status" value="1"/>
</dbReference>
<evidence type="ECO:0000313" key="2">
    <source>
        <dbReference type="EMBL" id="EJX01537.1"/>
    </source>
</evidence>
<dbReference type="EMBL" id="AMCI01002919">
    <property type="protein sequence ID" value="EJX01537.1"/>
    <property type="molecule type" value="Genomic_DNA"/>
</dbReference>
<feature type="non-terminal residue" evidence="2">
    <location>
        <position position="356"/>
    </location>
</feature>
<dbReference type="AlphaFoldDB" id="J9G2Y2"/>
<protein>
    <submittedName>
        <fullName evidence="2">Cleaved adhesin domain protein</fullName>
    </submittedName>
</protein>
<evidence type="ECO:0000259" key="1">
    <source>
        <dbReference type="Pfam" id="PF07675"/>
    </source>
</evidence>